<organism evidence="3 4">
    <name type="scientific">Cohnella fermenti</name>
    <dbReference type="NCBI Taxonomy" id="2565925"/>
    <lineage>
        <taxon>Bacteria</taxon>
        <taxon>Bacillati</taxon>
        <taxon>Bacillota</taxon>
        <taxon>Bacilli</taxon>
        <taxon>Bacillales</taxon>
        <taxon>Paenibacillaceae</taxon>
        <taxon>Cohnella</taxon>
    </lineage>
</organism>
<dbReference type="InterPro" id="IPR012854">
    <property type="entry name" value="Cu_amine_oxidase-like_N"/>
</dbReference>
<dbReference type="Pfam" id="PF07833">
    <property type="entry name" value="Cu_amine_oxidN1"/>
    <property type="match status" value="1"/>
</dbReference>
<name>A0A4S4C796_9BACL</name>
<feature type="chain" id="PRO_5039693159" description="Copper amine oxidase-like N-terminal domain-containing protein" evidence="1">
    <location>
        <begin position="26"/>
        <end position="313"/>
    </location>
</feature>
<keyword evidence="4" id="KW-1185">Reference proteome</keyword>
<dbReference type="Gene3D" id="3.30.457.10">
    <property type="entry name" value="Copper amine oxidase-like, N-terminal domain"/>
    <property type="match status" value="1"/>
</dbReference>
<proteinExistence type="predicted"/>
<sequence length="313" mass="34672">MKMKCVKSVLVGMTAVFTLVSTMNAASAVAASSDIQVILDGKRIAFVDAKPYADSGRVLVPLRVVSENLGAKVDYSNNVVTISQGSSVVKLTIGSKTASVNGKAVSLDSVPTVKSSRVFVPLRFVSEQLGQAVDWDSVDQYVWIGEKTLPNIENTIPVESTDAYKVLYRQTPDLINYDASGRTTIQVLDEASFPIYIPYGFSTDTLDLSRWDKQLYSFSLVQIDKENFFRVHYSGYSLAICLLGNDGYPRGRAAEKHTINDDGSFTDYYPIVSSGDKTFYNDAKWASYKPIDVKYVQLSIDSKNIVLIKSFWY</sequence>
<dbReference type="Proteomes" id="UP000310636">
    <property type="component" value="Unassembled WGS sequence"/>
</dbReference>
<evidence type="ECO:0000259" key="2">
    <source>
        <dbReference type="Pfam" id="PF07833"/>
    </source>
</evidence>
<comment type="caution">
    <text evidence="3">The sequence shown here is derived from an EMBL/GenBank/DDBJ whole genome shotgun (WGS) entry which is preliminary data.</text>
</comment>
<keyword evidence="1" id="KW-0732">Signal</keyword>
<protein>
    <recommendedName>
        <fullName evidence="2">Copper amine oxidase-like N-terminal domain-containing protein</fullName>
    </recommendedName>
</protein>
<feature type="signal peptide" evidence="1">
    <location>
        <begin position="1"/>
        <end position="25"/>
    </location>
</feature>
<dbReference type="RefSeq" id="WP_136368444.1">
    <property type="nucleotide sequence ID" value="NZ_SSOB01000003.1"/>
</dbReference>
<dbReference type="SUPFAM" id="SSF55383">
    <property type="entry name" value="Copper amine oxidase, domain N"/>
    <property type="match status" value="2"/>
</dbReference>
<dbReference type="OrthoDB" id="2020910at2"/>
<gene>
    <name evidence="3" type="ORF">E6C55_03810</name>
</gene>
<feature type="domain" description="Copper amine oxidase-like N-terminal" evidence="2">
    <location>
        <begin position="39"/>
        <end position="141"/>
    </location>
</feature>
<evidence type="ECO:0000313" key="3">
    <source>
        <dbReference type="EMBL" id="THF83816.1"/>
    </source>
</evidence>
<accession>A0A4S4C796</accession>
<dbReference type="InterPro" id="IPR036582">
    <property type="entry name" value="Mao_N_sf"/>
</dbReference>
<evidence type="ECO:0000256" key="1">
    <source>
        <dbReference type="SAM" id="SignalP"/>
    </source>
</evidence>
<dbReference type="EMBL" id="SSOB01000003">
    <property type="protein sequence ID" value="THF83816.1"/>
    <property type="molecule type" value="Genomic_DNA"/>
</dbReference>
<dbReference type="AlphaFoldDB" id="A0A4S4C796"/>
<evidence type="ECO:0000313" key="4">
    <source>
        <dbReference type="Proteomes" id="UP000310636"/>
    </source>
</evidence>
<reference evidence="3 4" key="1">
    <citation type="submission" date="2019-04" db="EMBL/GenBank/DDBJ databases">
        <title>Cohnella sp. nov. isolated from preserved vegetables.</title>
        <authorList>
            <person name="Lin S.-Y."/>
            <person name="Hung M.-H."/>
            <person name="Young C.-C."/>
        </authorList>
    </citation>
    <scope>NUCLEOTIDE SEQUENCE [LARGE SCALE GENOMIC DNA]</scope>
    <source>
        <strain evidence="3 4">CC-MHH1044</strain>
    </source>
</reference>